<evidence type="ECO:0000313" key="2">
    <source>
        <dbReference type="EMBL" id="KAK5693143.1"/>
    </source>
</evidence>
<comment type="similarity">
    <text evidence="1">Belongs to the CoA-transferase III family.</text>
</comment>
<protein>
    <recommendedName>
        <fullName evidence="4">CoA-transferase family III</fullName>
    </recommendedName>
</protein>
<dbReference type="InterPro" id="IPR050509">
    <property type="entry name" value="CoA-transferase_III"/>
</dbReference>
<dbReference type="Pfam" id="PF02515">
    <property type="entry name" value="CoA_transf_3"/>
    <property type="match status" value="1"/>
</dbReference>
<evidence type="ECO:0000313" key="3">
    <source>
        <dbReference type="Proteomes" id="UP001310594"/>
    </source>
</evidence>
<gene>
    <name evidence="2" type="ORF">LTR97_010619</name>
</gene>
<accession>A0AAN7W3W4</accession>
<dbReference type="Proteomes" id="UP001310594">
    <property type="component" value="Unassembled WGS sequence"/>
</dbReference>
<name>A0AAN7W3W4_9PEZI</name>
<dbReference type="EMBL" id="JAVRQU010000018">
    <property type="protein sequence ID" value="KAK5693143.1"/>
    <property type="molecule type" value="Genomic_DNA"/>
</dbReference>
<proteinExistence type="inferred from homology"/>
<dbReference type="AlphaFoldDB" id="A0AAN7W3W4"/>
<dbReference type="SUPFAM" id="SSF89796">
    <property type="entry name" value="CoA-transferase family III (CaiB/BaiF)"/>
    <property type="match status" value="2"/>
</dbReference>
<evidence type="ECO:0008006" key="4">
    <source>
        <dbReference type="Google" id="ProtNLM"/>
    </source>
</evidence>
<organism evidence="2 3">
    <name type="scientific">Elasticomyces elasticus</name>
    <dbReference type="NCBI Taxonomy" id="574655"/>
    <lineage>
        <taxon>Eukaryota</taxon>
        <taxon>Fungi</taxon>
        <taxon>Dikarya</taxon>
        <taxon>Ascomycota</taxon>
        <taxon>Pezizomycotina</taxon>
        <taxon>Dothideomycetes</taxon>
        <taxon>Dothideomycetidae</taxon>
        <taxon>Mycosphaerellales</taxon>
        <taxon>Teratosphaeriaceae</taxon>
        <taxon>Elasticomyces</taxon>
    </lineage>
</organism>
<dbReference type="InterPro" id="IPR023606">
    <property type="entry name" value="CoA-Trfase_III_dom_1_sf"/>
</dbReference>
<dbReference type="Gene3D" id="3.40.50.10540">
    <property type="entry name" value="Crotonobetainyl-coa:carnitine coa-transferase, domain 1"/>
    <property type="match status" value="1"/>
</dbReference>
<dbReference type="PANTHER" id="PTHR48228">
    <property type="entry name" value="SUCCINYL-COA--D-CITRAMALATE COA-TRANSFERASE"/>
    <property type="match status" value="1"/>
</dbReference>
<reference evidence="2" key="1">
    <citation type="submission" date="2023-08" db="EMBL/GenBank/DDBJ databases">
        <title>Black Yeasts Isolated from many extreme environments.</title>
        <authorList>
            <person name="Coleine C."/>
            <person name="Stajich J.E."/>
            <person name="Selbmann L."/>
        </authorList>
    </citation>
    <scope>NUCLEOTIDE SEQUENCE</scope>
    <source>
        <strain evidence="2">CCFEE 5810</strain>
    </source>
</reference>
<dbReference type="PANTHER" id="PTHR48228:SF4">
    <property type="entry name" value="BLR3030 PROTEIN"/>
    <property type="match status" value="1"/>
</dbReference>
<sequence>MIEDKVTPNDTRVPDRSQFEAEDTVRHIWSALDLPATALSSLNLPRSGRGYLSSFKIDHIAQAAIGLSALSAALVDTVRNESSLRAVEVHSGHASVEYRSDSLYTLNGERPRAELDPIGGLHETSDGYVRVHDALSNHRNGMLKLLDLSHDASRVEVAEAIGEWPKLELERAAYENKLAVYALRTFAEWDALPQAKALPDCPISVTRLRDGGSSGLPAHMLQNSDRCLRDLRVLELSRVIAAPVAGRTLAAHGADVLWVTSPKLPSLPALDIDTGRGKRTVQLDLNQRADHAKFVELIQNCDVFLQSYRPGALALRGFGPSDLVAINPNIICANLSAFGTTGPWADRRGFDSLVQTCSGMNVSEAAYFGNLEGEAARPLPCQALDHTSGYFLATGIAAAVYKRATEGGAWQVDVSLAGTMKYLRSLGQVVPLSGTGLADEVVPDCYFEKPESGFGMLRAVRHAASVEGAEPGWDYMPKPLGSDEPRWL</sequence>
<comment type="caution">
    <text evidence="2">The sequence shown here is derived from an EMBL/GenBank/DDBJ whole genome shotgun (WGS) entry which is preliminary data.</text>
</comment>
<evidence type="ECO:0000256" key="1">
    <source>
        <dbReference type="ARBA" id="ARBA00008383"/>
    </source>
</evidence>
<dbReference type="GO" id="GO:0003824">
    <property type="term" value="F:catalytic activity"/>
    <property type="evidence" value="ECO:0007669"/>
    <property type="project" value="InterPro"/>
</dbReference>
<dbReference type="InterPro" id="IPR003673">
    <property type="entry name" value="CoA-Trfase_fam_III"/>
</dbReference>